<comment type="caution">
    <text evidence="1">The sequence shown here is derived from an EMBL/GenBank/DDBJ whole genome shotgun (WGS) entry which is preliminary data.</text>
</comment>
<sequence length="121" mass="14352">MQVKELIVLLHTIRYKGNSDFHVNFVSSKARVAPLQKWSLPRLELLATLIGARLLKTLRKVFKITNNYILFSDSTVALSWIRVYAKLWKPFVSNRVHEIQDLTNLQNWRFVKREQSCRYSF</sequence>
<dbReference type="EMBL" id="BMAO01012613">
    <property type="protein sequence ID" value="GFQ82658.1"/>
    <property type="molecule type" value="Genomic_DNA"/>
</dbReference>
<evidence type="ECO:0000313" key="1">
    <source>
        <dbReference type="EMBL" id="GFQ82658.1"/>
    </source>
</evidence>
<gene>
    <name evidence="1" type="primary">B4U79_09153</name>
    <name evidence="1" type="ORF">TNCT_586081</name>
</gene>
<proteinExistence type="predicted"/>
<accession>A0A8X6FKJ9</accession>
<reference evidence="1" key="1">
    <citation type="submission" date="2020-07" db="EMBL/GenBank/DDBJ databases">
        <title>Multicomponent nature underlies the extraordinary mechanical properties of spider dragline silk.</title>
        <authorList>
            <person name="Kono N."/>
            <person name="Nakamura H."/>
            <person name="Mori M."/>
            <person name="Yoshida Y."/>
            <person name="Ohtoshi R."/>
            <person name="Malay A.D."/>
            <person name="Moran D.A.P."/>
            <person name="Tomita M."/>
            <person name="Numata K."/>
            <person name="Arakawa K."/>
        </authorList>
    </citation>
    <scope>NUCLEOTIDE SEQUENCE</scope>
</reference>
<organism evidence="1 2">
    <name type="scientific">Trichonephila clavata</name>
    <name type="common">Joro spider</name>
    <name type="synonym">Nephila clavata</name>
    <dbReference type="NCBI Taxonomy" id="2740835"/>
    <lineage>
        <taxon>Eukaryota</taxon>
        <taxon>Metazoa</taxon>
        <taxon>Ecdysozoa</taxon>
        <taxon>Arthropoda</taxon>
        <taxon>Chelicerata</taxon>
        <taxon>Arachnida</taxon>
        <taxon>Araneae</taxon>
        <taxon>Araneomorphae</taxon>
        <taxon>Entelegynae</taxon>
        <taxon>Araneoidea</taxon>
        <taxon>Nephilidae</taxon>
        <taxon>Trichonephila</taxon>
    </lineage>
</organism>
<dbReference type="AlphaFoldDB" id="A0A8X6FKJ9"/>
<dbReference type="InterPro" id="IPR008042">
    <property type="entry name" value="Retrotrans_Pao"/>
</dbReference>
<protein>
    <submittedName>
        <fullName evidence="1">Uncharacterized protein</fullName>
    </submittedName>
</protein>
<dbReference type="PANTHER" id="PTHR22955:SF66">
    <property type="entry name" value="INTEGRASE CATALYTIC DOMAIN-CONTAINING PROTEIN"/>
    <property type="match status" value="1"/>
</dbReference>
<dbReference type="OrthoDB" id="6434825at2759"/>
<dbReference type="PANTHER" id="PTHR22955">
    <property type="entry name" value="RETROTRANSPOSON"/>
    <property type="match status" value="1"/>
</dbReference>
<keyword evidence="2" id="KW-1185">Reference proteome</keyword>
<name>A0A8X6FKJ9_TRICU</name>
<evidence type="ECO:0000313" key="2">
    <source>
        <dbReference type="Proteomes" id="UP000887116"/>
    </source>
</evidence>
<dbReference type="Proteomes" id="UP000887116">
    <property type="component" value="Unassembled WGS sequence"/>
</dbReference>
<dbReference type="Pfam" id="PF05380">
    <property type="entry name" value="Peptidase_A17"/>
    <property type="match status" value="1"/>
</dbReference>